<dbReference type="GO" id="GO:0005829">
    <property type="term" value="C:cytosol"/>
    <property type="evidence" value="ECO:0007669"/>
    <property type="project" value="TreeGrafter"/>
</dbReference>
<dbReference type="GO" id="GO:0010181">
    <property type="term" value="F:FMN binding"/>
    <property type="evidence" value="ECO:0007669"/>
    <property type="project" value="TreeGrafter"/>
</dbReference>
<dbReference type="SUPFAM" id="SSF52218">
    <property type="entry name" value="Flavoproteins"/>
    <property type="match status" value="1"/>
</dbReference>
<dbReference type="Gene3D" id="3.40.50.360">
    <property type="match status" value="1"/>
</dbReference>
<dbReference type="InterPro" id="IPR029039">
    <property type="entry name" value="Flavoprotein-like_sf"/>
</dbReference>
<dbReference type="AlphaFoldDB" id="A0A845PWI9"/>
<accession>A0A845PWI9</accession>
<evidence type="ECO:0000313" key="3">
    <source>
        <dbReference type="Proteomes" id="UP000553459"/>
    </source>
</evidence>
<dbReference type="EMBL" id="JAAABJ010000556">
    <property type="protein sequence ID" value="NAW51553.1"/>
    <property type="molecule type" value="Genomic_DNA"/>
</dbReference>
<proteinExistence type="predicted"/>
<sequence length="183" mass="20405">MKILAFAGSNSPSSINKILVEYVAKEFKTQGVEVLDLNDYEMPIYGVAREQQFGVPQKAKDFAEKIDAADLVIMSLAEHNSSYTVAFKNIFDWISRIPGRPHWGDKDIFLMATAPGPKGGINVLEAATARFPYSGGKVVETFTLPKFKDNFDPEKGIVNVEKAKELAYKIGKIKERFELKVNV</sequence>
<dbReference type="Pfam" id="PF03358">
    <property type="entry name" value="FMN_red"/>
    <property type="match status" value="1"/>
</dbReference>
<gene>
    <name evidence="2" type="ORF">GNY06_09230</name>
</gene>
<dbReference type="RefSeq" id="WP_166519831.1">
    <property type="nucleotide sequence ID" value="NZ_JAAABJ010000556.1"/>
</dbReference>
<dbReference type="Proteomes" id="UP000553459">
    <property type="component" value="Unassembled WGS sequence"/>
</dbReference>
<dbReference type="InterPro" id="IPR005025">
    <property type="entry name" value="FMN_Rdtase-like_dom"/>
</dbReference>
<feature type="domain" description="NADPH-dependent FMN reductase-like" evidence="1">
    <location>
        <begin position="1"/>
        <end position="142"/>
    </location>
</feature>
<comment type="caution">
    <text evidence="2">The sequence shown here is derived from an EMBL/GenBank/DDBJ whole genome shotgun (WGS) entry which is preliminary data.</text>
</comment>
<dbReference type="GO" id="GO:0016491">
    <property type="term" value="F:oxidoreductase activity"/>
    <property type="evidence" value="ECO:0007669"/>
    <property type="project" value="InterPro"/>
</dbReference>
<keyword evidence="3" id="KW-1185">Reference proteome</keyword>
<name>A0A845PWI9_9FLAO</name>
<evidence type="ECO:0000259" key="1">
    <source>
        <dbReference type="Pfam" id="PF03358"/>
    </source>
</evidence>
<dbReference type="InterPro" id="IPR050712">
    <property type="entry name" value="NAD(P)H-dep_reductase"/>
</dbReference>
<organism evidence="2 3">
    <name type="scientific">Elizabethkingia argenteiflava</name>
    <dbReference type="NCBI Taxonomy" id="2681556"/>
    <lineage>
        <taxon>Bacteria</taxon>
        <taxon>Pseudomonadati</taxon>
        <taxon>Bacteroidota</taxon>
        <taxon>Flavobacteriia</taxon>
        <taxon>Flavobacteriales</taxon>
        <taxon>Weeksellaceae</taxon>
        <taxon>Elizabethkingia</taxon>
    </lineage>
</organism>
<dbReference type="PANTHER" id="PTHR30543:SF21">
    <property type="entry name" value="NAD(P)H-DEPENDENT FMN REDUCTASE LOT6"/>
    <property type="match status" value="1"/>
</dbReference>
<evidence type="ECO:0000313" key="2">
    <source>
        <dbReference type="EMBL" id="NAW51553.1"/>
    </source>
</evidence>
<dbReference type="PANTHER" id="PTHR30543">
    <property type="entry name" value="CHROMATE REDUCTASE"/>
    <property type="match status" value="1"/>
</dbReference>
<reference evidence="2 3" key="1">
    <citation type="submission" date="2019-11" db="EMBL/GenBank/DDBJ databases">
        <title>Characterization of Elizabethkingia argenteiflava sp. nov., isolated from inner surface of Soybean Pods.</title>
        <authorList>
            <person name="Mo S."/>
        </authorList>
    </citation>
    <scope>NUCLEOTIDE SEQUENCE [LARGE SCALE GENOMIC DNA]</scope>
    <source>
        <strain evidence="2 3">YB22</strain>
    </source>
</reference>
<protein>
    <submittedName>
        <fullName evidence="2">NADPH-dependent FMN reductase</fullName>
    </submittedName>
</protein>